<keyword evidence="3" id="KW-1185">Reference proteome</keyword>
<dbReference type="RefSeq" id="WP_132490262.1">
    <property type="nucleotide sequence ID" value="NZ_SMKW01000044.1"/>
</dbReference>
<organism evidence="2 3">
    <name type="scientific">Saccharopolyspora elongata</name>
    <dbReference type="NCBI Taxonomy" id="2530387"/>
    <lineage>
        <taxon>Bacteria</taxon>
        <taxon>Bacillati</taxon>
        <taxon>Actinomycetota</taxon>
        <taxon>Actinomycetes</taxon>
        <taxon>Pseudonocardiales</taxon>
        <taxon>Pseudonocardiaceae</taxon>
        <taxon>Saccharopolyspora</taxon>
    </lineage>
</organism>
<gene>
    <name evidence="2" type="ORF">E1288_28275</name>
</gene>
<sequence length="66" mass="7156">MSNLNGAVWRKSSRSHEQGQCVELAQNLPGVAAVRDSKTPEQGALVFTKAQIQTFLSTVKSGRLDL</sequence>
<comment type="caution">
    <text evidence="2">The sequence shown here is derived from an EMBL/GenBank/DDBJ whole genome shotgun (WGS) entry which is preliminary data.</text>
</comment>
<reference evidence="2 3" key="1">
    <citation type="submission" date="2019-03" db="EMBL/GenBank/DDBJ databases">
        <title>Draft genome sequences of novel Actinobacteria.</title>
        <authorList>
            <person name="Sahin N."/>
            <person name="Ay H."/>
            <person name="Saygin H."/>
        </authorList>
    </citation>
    <scope>NUCLEOTIDE SEQUENCE [LARGE SCALE GENOMIC DNA]</scope>
    <source>
        <strain evidence="2 3">7K502</strain>
    </source>
</reference>
<name>A0A4R4YDL8_9PSEU</name>
<protein>
    <submittedName>
        <fullName evidence="2">DUF397 domain-containing protein</fullName>
    </submittedName>
</protein>
<evidence type="ECO:0000259" key="1">
    <source>
        <dbReference type="Pfam" id="PF04149"/>
    </source>
</evidence>
<accession>A0A4R4YDL8</accession>
<dbReference type="OrthoDB" id="4330022at2"/>
<feature type="domain" description="DUF397" evidence="1">
    <location>
        <begin position="7"/>
        <end position="60"/>
    </location>
</feature>
<dbReference type="AlphaFoldDB" id="A0A4R4YDL8"/>
<dbReference type="EMBL" id="SMKW01000044">
    <property type="protein sequence ID" value="TDD42791.1"/>
    <property type="molecule type" value="Genomic_DNA"/>
</dbReference>
<proteinExistence type="predicted"/>
<dbReference type="Pfam" id="PF04149">
    <property type="entry name" value="DUF397"/>
    <property type="match status" value="1"/>
</dbReference>
<dbReference type="Proteomes" id="UP000294947">
    <property type="component" value="Unassembled WGS sequence"/>
</dbReference>
<evidence type="ECO:0000313" key="2">
    <source>
        <dbReference type="EMBL" id="TDD42791.1"/>
    </source>
</evidence>
<evidence type="ECO:0000313" key="3">
    <source>
        <dbReference type="Proteomes" id="UP000294947"/>
    </source>
</evidence>
<dbReference type="InterPro" id="IPR007278">
    <property type="entry name" value="DUF397"/>
</dbReference>